<sequence>MKTVGDKLEPFQVVGVKPGFKHPEEHGQSAFEDITETSFPGKWKVIYFYPKDFTSVCGSEVEAFAALAKAFSDHNAVLLGGSTDNEHSKLGWRRETPALDQPGHHAFADEAGALVDQLGVRDRATGIALRATFIVDPDNVIRHVSANSLLVGRNPDEVLRVLDALQTDAPCACQREVGGPTL</sequence>
<feature type="active site" description="Cysteine sulfenic acid (-SOH) intermediate; for peroxidase activity" evidence="10">
    <location>
        <position position="57"/>
    </location>
</feature>
<reference evidence="12 13" key="1">
    <citation type="submission" date="2019-03" db="EMBL/GenBank/DDBJ databases">
        <title>Genomic Encyclopedia of Type Strains, Phase IV (KMG-IV): sequencing the most valuable type-strain genomes for metagenomic binning, comparative biology and taxonomic classification.</title>
        <authorList>
            <person name="Goeker M."/>
        </authorList>
    </citation>
    <scope>NUCLEOTIDE SEQUENCE [LARGE SCALE GENOMIC DNA]</scope>
    <source>
        <strain evidence="12 13">DSM 11901</strain>
    </source>
</reference>
<dbReference type="SUPFAM" id="SSF52833">
    <property type="entry name" value="Thioredoxin-like"/>
    <property type="match status" value="1"/>
</dbReference>
<dbReference type="EC" id="1.11.1.26" evidence="2"/>
<evidence type="ECO:0000256" key="5">
    <source>
        <dbReference type="ARBA" id="ARBA00022862"/>
    </source>
</evidence>
<dbReference type="InterPro" id="IPR036249">
    <property type="entry name" value="Thioredoxin-like_sf"/>
</dbReference>
<keyword evidence="5" id="KW-0049">Antioxidant</keyword>
<organism evidence="12 13">
    <name type="scientific">Aquabacterium commune</name>
    <dbReference type="NCBI Taxonomy" id="70586"/>
    <lineage>
        <taxon>Bacteria</taxon>
        <taxon>Pseudomonadati</taxon>
        <taxon>Pseudomonadota</taxon>
        <taxon>Betaproteobacteria</taxon>
        <taxon>Burkholderiales</taxon>
        <taxon>Aquabacterium</taxon>
    </lineage>
</organism>
<dbReference type="Gene3D" id="3.40.30.10">
    <property type="entry name" value="Glutaredoxin"/>
    <property type="match status" value="1"/>
</dbReference>
<comment type="subunit">
    <text evidence="1">Homodimer; disulfide-linked, upon oxidation. 5 homodimers assemble to form a ring-like decamer.</text>
</comment>
<dbReference type="PIRSF" id="PIRSF000239">
    <property type="entry name" value="AHPC"/>
    <property type="match status" value="1"/>
</dbReference>
<dbReference type="GO" id="GO:0008379">
    <property type="term" value="F:thioredoxin peroxidase activity"/>
    <property type="evidence" value="ECO:0007669"/>
    <property type="project" value="TreeGrafter"/>
</dbReference>
<protein>
    <recommendedName>
        <fullName evidence="3">Alkyl hydroperoxide reductase C</fullName>
        <ecNumber evidence="2">1.11.1.26</ecNumber>
    </recommendedName>
    <alternativeName>
        <fullName evidence="8">Peroxiredoxin</fullName>
    </alternativeName>
</protein>
<dbReference type="InterPro" id="IPR013766">
    <property type="entry name" value="Thioredoxin_domain"/>
</dbReference>
<dbReference type="GO" id="GO:0042744">
    <property type="term" value="P:hydrogen peroxide catabolic process"/>
    <property type="evidence" value="ECO:0007669"/>
    <property type="project" value="TreeGrafter"/>
</dbReference>
<evidence type="ECO:0000256" key="8">
    <source>
        <dbReference type="ARBA" id="ARBA00032077"/>
    </source>
</evidence>
<dbReference type="GO" id="GO:0045454">
    <property type="term" value="P:cell redox homeostasis"/>
    <property type="evidence" value="ECO:0007669"/>
    <property type="project" value="TreeGrafter"/>
</dbReference>
<dbReference type="InterPro" id="IPR000866">
    <property type="entry name" value="AhpC/TSA"/>
</dbReference>
<dbReference type="AlphaFoldDB" id="A0A4R6R8C3"/>
<name>A0A4R6R8C3_9BURK</name>
<evidence type="ECO:0000313" key="12">
    <source>
        <dbReference type="EMBL" id="TDP82263.1"/>
    </source>
</evidence>
<evidence type="ECO:0000256" key="10">
    <source>
        <dbReference type="PIRSR" id="PIRSR000239-1"/>
    </source>
</evidence>
<comment type="caution">
    <text evidence="12">The sequence shown here is derived from an EMBL/GenBank/DDBJ whole genome shotgun (WGS) entry which is preliminary data.</text>
</comment>
<evidence type="ECO:0000259" key="11">
    <source>
        <dbReference type="PROSITE" id="PS51352"/>
    </source>
</evidence>
<dbReference type="EMBL" id="SNXW01000006">
    <property type="protein sequence ID" value="TDP82263.1"/>
    <property type="molecule type" value="Genomic_DNA"/>
</dbReference>
<dbReference type="InterPro" id="IPR024706">
    <property type="entry name" value="Peroxiredoxin_AhpC-typ"/>
</dbReference>
<evidence type="ECO:0000256" key="6">
    <source>
        <dbReference type="ARBA" id="ARBA00023002"/>
    </source>
</evidence>
<dbReference type="Proteomes" id="UP000294593">
    <property type="component" value="Unassembled WGS sequence"/>
</dbReference>
<dbReference type="RefSeq" id="WP_133609509.1">
    <property type="nucleotide sequence ID" value="NZ_SNXW01000006.1"/>
</dbReference>
<dbReference type="PANTHER" id="PTHR10681">
    <property type="entry name" value="THIOREDOXIN PEROXIDASE"/>
    <property type="match status" value="1"/>
</dbReference>
<evidence type="ECO:0000313" key="13">
    <source>
        <dbReference type="Proteomes" id="UP000294593"/>
    </source>
</evidence>
<dbReference type="Pfam" id="PF00578">
    <property type="entry name" value="AhpC-TSA"/>
    <property type="match status" value="1"/>
</dbReference>
<proteinExistence type="predicted"/>
<accession>A0A4R6R8C3</accession>
<dbReference type="PROSITE" id="PS51352">
    <property type="entry name" value="THIOREDOXIN_2"/>
    <property type="match status" value="1"/>
</dbReference>
<dbReference type="PANTHER" id="PTHR10681:SF121">
    <property type="entry name" value="ALKYL HYDROPEROXIDE REDUCTASE C"/>
    <property type="match status" value="1"/>
</dbReference>
<dbReference type="GO" id="GO:0033554">
    <property type="term" value="P:cellular response to stress"/>
    <property type="evidence" value="ECO:0007669"/>
    <property type="project" value="TreeGrafter"/>
</dbReference>
<evidence type="ECO:0000256" key="3">
    <source>
        <dbReference type="ARBA" id="ARBA00017462"/>
    </source>
</evidence>
<dbReference type="GO" id="GO:0005829">
    <property type="term" value="C:cytosol"/>
    <property type="evidence" value="ECO:0007669"/>
    <property type="project" value="TreeGrafter"/>
</dbReference>
<feature type="domain" description="Thioredoxin" evidence="11">
    <location>
        <begin position="2"/>
        <end position="167"/>
    </location>
</feature>
<comment type="catalytic activity">
    <reaction evidence="9">
        <text>a hydroperoxide + NADH + H(+) = an alcohol + NAD(+) + H2O</text>
        <dbReference type="Rhea" id="RHEA:62628"/>
        <dbReference type="ChEBI" id="CHEBI:15377"/>
        <dbReference type="ChEBI" id="CHEBI:15378"/>
        <dbReference type="ChEBI" id="CHEBI:30879"/>
        <dbReference type="ChEBI" id="CHEBI:35924"/>
        <dbReference type="ChEBI" id="CHEBI:57540"/>
        <dbReference type="ChEBI" id="CHEBI:57945"/>
        <dbReference type="EC" id="1.11.1.26"/>
    </reaction>
</comment>
<keyword evidence="13" id="KW-1185">Reference proteome</keyword>
<keyword evidence="6" id="KW-0560">Oxidoreductase</keyword>
<dbReference type="GO" id="GO:0006979">
    <property type="term" value="P:response to oxidative stress"/>
    <property type="evidence" value="ECO:0007669"/>
    <property type="project" value="TreeGrafter"/>
</dbReference>
<dbReference type="InterPro" id="IPR050217">
    <property type="entry name" value="Peroxiredoxin"/>
</dbReference>
<keyword evidence="7" id="KW-0676">Redox-active center</keyword>
<evidence type="ECO:0000256" key="9">
    <source>
        <dbReference type="ARBA" id="ARBA00047572"/>
    </source>
</evidence>
<dbReference type="OrthoDB" id="9812811at2"/>
<keyword evidence="4" id="KW-0575">Peroxidase</keyword>
<evidence type="ECO:0000256" key="1">
    <source>
        <dbReference type="ARBA" id="ARBA00011654"/>
    </source>
</evidence>
<evidence type="ECO:0000256" key="7">
    <source>
        <dbReference type="ARBA" id="ARBA00023284"/>
    </source>
</evidence>
<gene>
    <name evidence="12" type="ORF">EV672_106226</name>
</gene>
<evidence type="ECO:0000256" key="4">
    <source>
        <dbReference type="ARBA" id="ARBA00022559"/>
    </source>
</evidence>
<dbReference type="GO" id="GO:0102039">
    <property type="term" value="F:NADH-dependent peroxiredoxin activity"/>
    <property type="evidence" value="ECO:0007669"/>
    <property type="project" value="UniProtKB-EC"/>
</dbReference>
<evidence type="ECO:0000256" key="2">
    <source>
        <dbReference type="ARBA" id="ARBA00013021"/>
    </source>
</evidence>